<dbReference type="EMBL" id="JACCCQ010000001">
    <property type="protein sequence ID" value="NYF54515.1"/>
    <property type="molecule type" value="Genomic_DNA"/>
</dbReference>
<organism evidence="5 6">
    <name type="scientific">Micromonospora purpureochromogenes</name>
    <dbReference type="NCBI Taxonomy" id="47872"/>
    <lineage>
        <taxon>Bacteria</taxon>
        <taxon>Bacillati</taxon>
        <taxon>Actinomycetota</taxon>
        <taxon>Actinomycetes</taxon>
        <taxon>Micromonosporales</taxon>
        <taxon>Micromonosporaceae</taxon>
        <taxon>Micromonospora</taxon>
    </lineage>
</organism>
<dbReference type="SMART" id="SM00345">
    <property type="entry name" value="HTH_GNTR"/>
    <property type="match status" value="1"/>
</dbReference>
<keyword evidence="3" id="KW-0804">Transcription</keyword>
<protein>
    <submittedName>
        <fullName evidence="5">GntR family transcriptional repressor for pyruvate dehydrogenase complex</fullName>
    </submittedName>
</protein>
<dbReference type="Pfam" id="PF07729">
    <property type="entry name" value="FCD"/>
    <property type="match status" value="1"/>
</dbReference>
<dbReference type="InterPro" id="IPR011711">
    <property type="entry name" value="GntR_C"/>
</dbReference>
<dbReference type="InterPro" id="IPR036390">
    <property type="entry name" value="WH_DNA-bd_sf"/>
</dbReference>
<accession>A0ABX2RDD2</accession>
<proteinExistence type="predicted"/>
<evidence type="ECO:0000256" key="1">
    <source>
        <dbReference type="ARBA" id="ARBA00023015"/>
    </source>
</evidence>
<dbReference type="RefSeq" id="WP_179801237.1">
    <property type="nucleotide sequence ID" value="NZ_JACCCQ010000001.1"/>
</dbReference>
<evidence type="ECO:0000259" key="4">
    <source>
        <dbReference type="PROSITE" id="PS50949"/>
    </source>
</evidence>
<dbReference type="InterPro" id="IPR000524">
    <property type="entry name" value="Tscrpt_reg_HTH_GntR"/>
</dbReference>
<dbReference type="PANTHER" id="PTHR43537">
    <property type="entry name" value="TRANSCRIPTIONAL REGULATOR, GNTR FAMILY"/>
    <property type="match status" value="1"/>
</dbReference>
<dbReference type="CDD" id="cd07377">
    <property type="entry name" value="WHTH_GntR"/>
    <property type="match status" value="1"/>
</dbReference>
<sequence>MTDAAEWQPLSRSRTYELVLDQIEEQILAGRLRPGDRLPPERELAGMLGVSRAAIREALRVLEAQGVLRRPQVGTGPESGNLIAGMPSTGLSRLLRVHVALSNFPLDDVVEARVTMERASARLAAGHATPEQLARMRELLDRMDDPELSREEFNDLDTDFHVTVAEAAGNRLIADMTIAVRNALRHDLLRTFDKIADWEQAATRLRRDHQGIYAAVADGDGELAATRVERHIRDFYRKVSALLA</sequence>
<dbReference type="SMART" id="SM00895">
    <property type="entry name" value="FCD"/>
    <property type="match status" value="1"/>
</dbReference>
<evidence type="ECO:0000256" key="2">
    <source>
        <dbReference type="ARBA" id="ARBA00023125"/>
    </source>
</evidence>
<dbReference type="PRINTS" id="PR00035">
    <property type="entry name" value="HTHGNTR"/>
</dbReference>
<dbReference type="Pfam" id="PF00392">
    <property type="entry name" value="GntR"/>
    <property type="match status" value="1"/>
</dbReference>
<keyword evidence="5" id="KW-0670">Pyruvate</keyword>
<dbReference type="PROSITE" id="PS50949">
    <property type="entry name" value="HTH_GNTR"/>
    <property type="match status" value="1"/>
</dbReference>
<dbReference type="Proteomes" id="UP000631553">
    <property type="component" value="Unassembled WGS sequence"/>
</dbReference>
<dbReference type="Gene3D" id="1.10.10.10">
    <property type="entry name" value="Winged helix-like DNA-binding domain superfamily/Winged helix DNA-binding domain"/>
    <property type="match status" value="1"/>
</dbReference>
<dbReference type="InterPro" id="IPR036388">
    <property type="entry name" value="WH-like_DNA-bd_sf"/>
</dbReference>
<dbReference type="InterPro" id="IPR008920">
    <property type="entry name" value="TF_FadR/GntR_C"/>
</dbReference>
<dbReference type="PANTHER" id="PTHR43537:SF5">
    <property type="entry name" value="UXU OPERON TRANSCRIPTIONAL REGULATOR"/>
    <property type="match status" value="1"/>
</dbReference>
<keyword evidence="1" id="KW-0805">Transcription regulation</keyword>
<dbReference type="SUPFAM" id="SSF46785">
    <property type="entry name" value="Winged helix' DNA-binding domain"/>
    <property type="match status" value="1"/>
</dbReference>
<evidence type="ECO:0000313" key="6">
    <source>
        <dbReference type="Proteomes" id="UP000631553"/>
    </source>
</evidence>
<name>A0ABX2RDD2_9ACTN</name>
<keyword evidence="2" id="KW-0238">DNA-binding</keyword>
<gene>
    <name evidence="5" type="ORF">HDA35_000346</name>
</gene>
<keyword evidence="6" id="KW-1185">Reference proteome</keyword>
<comment type="caution">
    <text evidence="5">The sequence shown here is derived from an EMBL/GenBank/DDBJ whole genome shotgun (WGS) entry which is preliminary data.</text>
</comment>
<evidence type="ECO:0000313" key="5">
    <source>
        <dbReference type="EMBL" id="NYF54515.1"/>
    </source>
</evidence>
<feature type="domain" description="HTH gntR-type" evidence="4">
    <location>
        <begin position="13"/>
        <end position="86"/>
    </location>
</feature>
<reference evidence="5 6" key="1">
    <citation type="submission" date="2020-07" db="EMBL/GenBank/DDBJ databases">
        <title>Sequencing the genomes of 1000 actinobacteria strains.</title>
        <authorList>
            <person name="Klenk H.-P."/>
        </authorList>
    </citation>
    <scope>NUCLEOTIDE SEQUENCE [LARGE SCALE GENOMIC DNA]</scope>
    <source>
        <strain evidence="5 6">DSM 43814</strain>
    </source>
</reference>
<dbReference type="SUPFAM" id="SSF48008">
    <property type="entry name" value="GntR ligand-binding domain-like"/>
    <property type="match status" value="1"/>
</dbReference>
<evidence type="ECO:0000256" key="3">
    <source>
        <dbReference type="ARBA" id="ARBA00023163"/>
    </source>
</evidence>
<dbReference type="Gene3D" id="1.20.120.530">
    <property type="entry name" value="GntR ligand-binding domain-like"/>
    <property type="match status" value="1"/>
</dbReference>